<feature type="non-terminal residue" evidence="1">
    <location>
        <position position="58"/>
    </location>
</feature>
<dbReference type="EMBL" id="JAAGNN010000030">
    <property type="protein sequence ID" value="KAF4070238.1"/>
    <property type="molecule type" value="Genomic_DNA"/>
</dbReference>
<accession>A0A7J5ZM25</accession>
<evidence type="ECO:0000313" key="1">
    <source>
        <dbReference type="EMBL" id="KAF4070238.1"/>
    </source>
</evidence>
<dbReference type="Proteomes" id="UP000593565">
    <property type="component" value="Unassembled WGS sequence"/>
</dbReference>
<gene>
    <name evidence="1" type="ORF">AMELA_G00291860</name>
</gene>
<reference evidence="1 2" key="1">
    <citation type="submission" date="2020-02" db="EMBL/GenBank/DDBJ databases">
        <title>A chromosome-scale genome assembly of the black bullhead catfish (Ameiurus melas).</title>
        <authorList>
            <person name="Wen M."/>
            <person name="Zham M."/>
            <person name="Cabau C."/>
            <person name="Klopp C."/>
            <person name="Donnadieu C."/>
            <person name="Roques C."/>
            <person name="Bouchez O."/>
            <person name="Lampietro C."/>
            <person name="Jouanno E."/>
            <person name="Herpin A."/>
            <person name="Louis A."/>
            <person name="Berthelot C."/>
            <person name="Parey E."/>
            <person name="Roest-Crollius H."/>
            <person name="Braasch I."/>
            <person name="Postlethwait J."/>
            <person name="Robinson-Rechavi M."/>
            <person name="Echchiki A."/>
            <person name="Begum T."/>
            <person name="Montfort J."/>
            <person name="Schartl M."/>
            <person name="Bobe J."/>
            <person name="Guiguen Y."/>
        </authorList>
    </citation>
    <scope>NUCLEOTIDE SEQUENCE [LARGE SCALE GENOMIC DNA]</scope>
    <source>
        <strain evidence="1">M_S1</strain>
        <tissue evidence="1">Blood</tissue>
    </source>
</reference>
<organism evidence="1 2">
    <name type="scientific">Ameiurus melas</name>
    <name type="common">Black bullhead</name>
    <name type="synonym">Silurus melas</name>
    <dbReference type="NCBI Taxonomy" id="219545"/>
    <lineage>
        <taxon>Eukaryota</taxon>
        <taxon>Metazoa</taxon>
        <taxon>Chordata</taxon>
        <taxon>Craniata</taxon>
        <taxon>Vertebrata</taxon>
        <taxon>Euteleostomi</taxon>
        <taxon>Actinopterygii</taxon>
        <taxon>Neopterygii</taxon>
        <taxon>Teleostei</taxon>
        <taxon>Ostariophysi</taxon>
        <taxon>Siluriformes</taxon>
        <taxon>Ictaluridae</taxon>
        <taxon>Ameiurus</taxon>
    </lineage>
</organism>
<protein>
    <submittedName>
        <fullName evidence="1">Uncharacterized protein</fullName>
    </submittedName>
</protein>
<sequence>ARHYVTAPHRLTSLQNFTYQHTVGLCYDIQTFVMHNKQQPVTRQIKNPAEYRHGQYKL</sequence>
<evidence type="ECO:0000313" key="2">
    <source>
        <dbReference type="Proteomes" id="UP000593565"/>
    </source>
</evidence>
<name>A0A7J5ZM25_AMEME</name>
<proteinExistence type="predicted"/>
<keyword evidence="2" id="KW-1185">Reference proteome</keyword>
<comment type="caution">
    <text evidence="1">The sequence shown here is derived from an EMBL/GenBank/DDBJ whole genome shotgun (WGS) entry which is preliminary data.</text>
</comment>
<dbReference type="AlphaFoldDB" id="A0A7J5ZM25"/>